<dbReference type="PANTHER" id="PTHR43022:SF1">
    <property type="entry name" value="PROTEIN SMF"/>
    <property type="match status" value="1"/>
</dbReference>
<evidence type="ECO:0000313" key="4">
    <source>
        <dbReference type="EMBL" id="NNG78329.1"/>
    </source>
</evidence>
<dbReference type="RefSeq" id="WP_170273419.1">
    <property type="nucleotide sequence ID" value="NZ_BAAAKH010000002.1"/>
</dbReference>
<dbReference type="NCBIfam" id="TIGR00732">
    <property type="entry name" value="dprA"/>
    <property type="match status" value="1"/>
</dbReference>
<evidence type="ECO:0000313" key="5">
    <source>
        <dbReference type="Proteomes" id="UP000549517"/>
    </source>
</evidence>
<dbReference type="PANTHER" id="PTHR43022">
    <property type="entry name" value="PROTEIN SMF"/>
    <property type="match status" value="1"/>
</dbReference>
<evidence type="ECO:0000259" key="3">
    <source>
        <dbReference type="Pfam" id="PF17782"/>
    </source>
</evidence>
<dbReference type="Proteomes" id="UP000549517">
    <property type="component" value="Unassembled WGS sequence"/>
</dbReference>
<feature type="domain" description="Smf/DprA SLOG" evidence="2">
    <location>
        <begin position="97"/>
        <end position="313"/>
    </location>
</feature>
<accession>A0A849ANE5</accession>
<evidence type="ECO:0000259" key="2">
    <source>
        <dbReference type="Pfam" id="PF02481"/>
    </source>
</evidence>
<proteinExistence type="inferred from homology"/>
<evidence type="ECO:0000256" key="1">
    <source>
        <dbReference type="ARBA" id="ARBA00006525"/>
    </source>
</evidence>
<sequence length="401" mass="42786">MTTDTQRLACVDLLRLAEPGDEILKAGVLALGAERMLALIRSRQSEAVPQLHEACEAVGLQVPGDKLSTVHERWRMRLPSLNAVQEQRIMARLGARLIHPEDDEWPTQLTELGIHEPLALWVRGPGNLQELLTGSIALVGARASTHYGEHVAGSIAYELAMRGHTIVSGGAYGIDAASHQAALAAAETPEVGTVAFMAGGVDRYYPRGNADMLTRIGTRYAVVSETAAGQTAMRHRFLLRNRLIAAAAQATIVVEAGWRSGALNTANRAAELLRTVGAVPGPITSQASAGCHRLIREGQAVCVTSADDIAELVEPIDTTRSETEHQPALRITDEMTAEQSRTYNVLPTSRGIEAATAAVRSGLDAHTVMAALAALELSGHVEREAHGWVKKRAVVTRGATG</sequence>
<dbReference type="InterPro" id="IPR003488">
    <property type="entry name" value="DprA"/>
</dbReference>
<comment type="similarity">
    <text evidence="1">Belongs to the DprA/Smf family.</text>
</comment>
<dbReference type="AlphaFoldDB" id="A0A849ANE5"/>
<name>A0A849ANE5_9MICO</name>
<comment type="caution">
    <text evidence="4">The sequence shown here is derived from an EMBL/GenBank/DDBJ whole genome shotgun (WGS) entry which is preliminary data.</text>
</comment>
<dbReference type="GO" id="GO:0009294">
    <property type="term" value="P:DNA-mediated transformation"/>
    <property type="evidence" value="ECO:0007669"/>
    <property type="project" value="InterPro"/>
</dbReference>
<dbReference type="Pfam" id="PF02481">
    <property type="entry name" value="DNA_processg_A"/>
    <property type="match status" value="1"/>
</dbReference>
<dbReference type="Gene3D" id="3.40.50.450">
    <property type="match status" value="1"/>
</dbReference>
<dbReference type="Pfam" id="PF17782">
    <property type="entry name" value="WHD_DprA"/>
    <property type="match status" value="1"/>
</dbReference>
<dbReference type="EMBL" id="JABEMC010000001">
    <property type="protein sequence ID" value="NNG78329.1"/>
    <property type="molecule type" value="Genomic_DNA"/>
</dbReference>
<dbReference type="InterPro" id="IPR036388">
    <property type="entry name" value="WH-like_DNA-bd_sf"/>
</dbReference>
<organism evidence="4 5">
    <name type="scientific">Brevibacterium luteolum</name>
    <dbReference type="NCBI Taxonomy" id="199591"/>
    <lineage>
        <taxon>Bacteria</taxon>
        <taxon>Bacillati</taxon>
        <taxon>Actinomycetota</taxon>
        <taxon>Actinomycetes</taxon>
        <taxon>Micrococcales</taxon>
        <taxon>Brevibacteriaceae</taxon>
        <taxon>Brevibacterium</taxon>
    </lineage>
</organism>
<feature type="domain" description="DprA winged helix" evidence="3">
    <location>
        <begin position="359"/>
        <end position="385"/>
    </location>
</feature>
<dbReference type="InterPro" id="IPR057666">
    <property type="entry name" value="DrpA_SLOG"/>
</dbReference>
<dbReference type="InterPro" id="IPR041614">
    <property type="entry name" value="DprA_WH"/>
</dbReference>
<dbReference type="Gene3D" id="1.10.10.10">
    <property type="entry name" value="Winged helix-like DNA-binding domain superfamily/Winged helix DNA-binding domain"/>
    <property type="match status" value="1"/>
</dbReference>
<reference evidence="4 5" key="1">
    <citation type="submission" date="2020-05" db="EMBL/GenBank/DDBJ databases">
        <title>MicrobeNet Type strains.</title>
        <authorList>
            <person name="Nicholson A.C."/>
        </authorList>
    </citation>
    <scope>NUCLEOTIDE SEQUENCE [LARGE SCALE GENOMIC DNA]</scope>
    <source>
        <strain evidence="4 5">CCUG 46604</strain>
    </source>
</reference>
<gene>
    <name evidence="4" type="primary">dprA</name>
    <name evidence="4" type="ORF">HLA91_02935</name>
</gene>
<protein>
    <submittedName>
        <fullName evidence="4">DNA-protecting protein DprA</fullName>
    </submittedName>
</protein>
<dbReference type="SUPFAM" id="SSF102405">
    <property type="entry name" value="MCP/YpsA-like"/>
    <property type="match status" value="1"/>
</dbReference>